<keyword evidence="1" id="KW-0472">Membrane</keyword>
<reference evidence="2" key="1">
    <citation type="journal article" date="2013" name="PLoS ONE">
        <title>Metagenomic insights into the carbohydrate-active enzymes carried by the microorganisms adhering to solid digesta in the rumen of cows.</title>
        <authorList>
            <person name="Wang L."/>
            <person name="Hatem A."/>
            <person name="Catalyurek U.V."/>
            <person name="Morrison M."/>
            <person name="Yu Z."/>
        </authorList>
    </citation>
    <scope>NUCLEOTIDE SEQUENCE</scope>
</reference>
<evidence type="ECO:0000313" key="2">
    <source>
        <dbReference type="EMBL" id="AHF25553.1"/>
    </source>
</evidence>
<accession>W0FKX4</accession>
<keyword evidence="1" id="KW-1133">Transmembrane helix</keyword>
<dbReference type="EMBL" id="KC246841">
    <property type="protein sequence ID" value="AHF25553.1"/>
    <property type="molecule type" value="Genomic_DNA"/>
</dbReference>
<proteinExistence type="predicted"/>
<name>W0FKX4_9BACT</name>
<feature type="transmembrane region" description="Helical" evidence="1">
    <location>
        <begin position="97"/>
        <end position="116"/>
    </location>
</feature>
<keyword evidence="1" id="KW-0812">Transmembrane</keyword>
<sequence>MTVAARPGEGGAVAGGTAEHWQSGRLIAVAVWVAAVALAAETAWRLFAGVVYVHHCAGCDGAAVERAASSYTIAVVLLLAVGASVQTFVRRFRTVRLWVPPVTLALVIIASFIAYVESNGGFDASDFGVRIGLARSAV</sequence>
<organism evidence="2">
    <name type="scientific">uncultured bacterium Contigcl_10-cl</name>
    <dbReference type="NCBI Taxonomy" id="1393643"/>
    <lineage>
        <taxon>Bacteria</taxon>
        <taxon>environmental samples</taxon>
    </lineage>
</organism>
<evidence type="ECO:0000256" key="1">
    <source>
        <dbReference type="SAM" id="Phobius"/>
    </source>
</evidence>
<dbReference type="AlphaFoldDB" id="W0FKX4"/>
<feature type="transmembrane region" description="Helical" evidence="1">
    <location>
        <begin position="67"/>
        <end position="85"/>
    </location>
</feature>
<protein>
    <submittedName>
        <fullName evidence="2">Uncharacterized protein</fullName>
    </submittedName>
</protein>
<feature type="transmembrane region" description="Helical" evidence="1">
    <location>
        <begin position="26"/>
        <end position="47"/>
    </location>
</feature>